<evidence type="ECO:0008006" key="4">
    <source>
        <dbReference type="Google" id="ProtNLM"/>
    </source>
</evidence>
<evidence type="ECO:0000256" key="1">
    <source>
        <dbReference type="SAM" id="Phobius"/>
    </source>
</evidence>
<dbReference type="AlphaFoldDB" id="A0A9Q9AL83"/>
<protein>
    <recommendedName>
        <fullName evidence="4">Transmembrane protein</fullName>
    </recommendedName>
</protein>
<evidence type="ECO:0000313" key="3">
    <source>
        <dbReference type="Proteomes" id="UP001056384"/>
    </source>
</evidence>
<dbReference type="Pfam" id="PF11374">
    <property type="entry name" value="DUF3176"/>
    <property type="match status" value="1"/>
</dbReference>
<dbReference type="EMBL" id="CP099419">
    <property type="protein sequence ID" value="USW50064.1"/>
    <property type="molecule type" value="Genomic_DNA"/>
</dbReference>
<sequence>MGIAILVLLVSDDKSRTTKAGNKWPKWIAPSVILSGLNSFSSLCFSVAIANGVAIAWWRQTLKGATIKQLHKSWSFAPFIALAALTMKLTIIDGVLMQSASRTVFTDDDPRHNVTNIMTLKMHQVIPTTGWVSPGNNGPGFMTAALRENVKGWQTNIVTPEISQGVLQGCEGICFANVTGASILNAVIYRRTQSTGAQILSTAQVTALRVLMDALNQEYDNTMFKINSQAIYDEGNVNASSLYINMKLVYTQTDGKGESDAPPEQSCAGRRVSQSCKLWPATITYPIMVTNAGALDLNGDGKPDDEANILKTSDQTPQTVRVGAVEAWWVDWTPYSAYQDMYRRFERSKNQQGEFTILNRTPILEDHRAAFPSTDRVESRLAGLEVALNAVFGGEAHLNKQQSGYVLQQNGTVFSWSMGNPAWDRCNYNFRNPVNSSNRGEYSNAPDSIFASISSLMFLVAADAAGYDEYNKTTGLENADREKQYNSIQHNATIYTKSVHYKTNKYYMLGACLSTLFCVLCVIPVYWGYWQLGRDVSLGPFEIAHAFQSPLTSEAFQGSIRELLQEVGKREVRYGQYTTDDPRTVFVVADPDQLANLDRDTKAEFRQQMSHVFSRERSQRTLQTLKTFGVKVEENRDSM</sequence>
<feature type="transmembrane region" description="Helical" evidence="1">
    <location>
        <begin position="79"/>
        <end position="97"/>
    </location>
</feature>
<keyword evidence="1" id="KW-1133">Transmembrane helix</keyword>
<reference evidence="2" key="1">
    <citation type="submission" date="2022-06" db="EMBL/GenBank/DDBJ databases">
        <title>Complete genome sequences of two strains of the flax pathogen Septoria linicola.</title>
        <authorList>
            <person name="Lapalu N."/>
            <person name="Simon A."/>
            <person name="Demenou B."/>
            <person name="Paumier D."/>
            <person name="Guillot M.-P."/>
            <person name="Gout L."/>
            <person name="Valade R."/>
        </authorList>
    </citation>
    <scope>NUCLEOTIDE SEQUENCE</scope>
    <source>
        <strain evidence="2">SE15195</strain>
    </source>
</reference>
<organism evidence="2 3">
    <name type="scientific">Septoria linicola</name>
    <dbReference type="NCBI Taxonomy" id="215465"/>
    <lineage>
        <taxon>Eukaryota</taxon>
        <taxon>Fungi</taxon>
        <taxon>Dikarya</taxon>
        <taxon>Ascomycota</taxon>
        <taxon>Pezizomycotina</taxon>
        <taxon>Dothideomycetes</taxon>
        <taxon>Dothideomycetidae</taxon>
        <taxon>Mycosphaerellales</taxon>
        <taxon>Mycosphaerellaceae</taxon>
        <taxon>Septoria</taxon>
    </lineage>
</organism>
<name>A0A9Q9AL83_9PEZI</name>
<keyword evidence="3" id="KW-1185">Reference proteome</keyword>
<dbReference type="PANTHER" id="PTHR37576:SF2">
    <property type="entry name" value="DEFECT AT LOW TEMPERATURE PROTEIN 1"/>
    <property type="match status" value="1"/>
</dbReference>
<gene>
    <name evidence="2" type="ORF">Slin15195_G033830</name>
</gene>
<dbReference type="PANTHER" id="PTHR37576">
    <property type="entry name" value="DEFECT AT LOW TEMPERATURE PROTEIN 1"/>
    <property type="match status" value="1"/>
</dbReference>
<feature type="transmembrane region" description="Helical" evidence="1">
    <location>
        <begin position="39"/>
        <end position="58"/>
    </location>
</feature>
<dbReference type="Proteomes" id="UP001056384">
    <property type="component" value="Chromosome 2"/>
</dbReference>
<feature type="transmembrane region" description="Helical" evidence="1">
    <location>
        <begin position="506"/>
        <end position="529"/>
    </location>
</feature>
<accession>A0A9Q9AL83</accession>
<keyword evidence="1" id="KW-0812">Transmembrane</keyword>
<evidence type="ECO:0000313" key="2">
    <source>
        <dbReference type="EMBL" id="USW50064.1"/>
    </source>
</evidence>
<keyword evidence="1" id="KW-0472">Membrane</keyword>
<dbReference type="InterPro" id="IPR021514">
    <property type="entry name" value="DUF3176"/>
</dbReference>
<proteinExistence type="predicted"/>